<dbReference type="PANTHER" id="PTHR12338">
    <property type="entry name" value="AUTOTRANSPORTER"/>
    <property type="match status" value="1"/>
</dbReference>
<evidence type="ECO:0000256" key="14">
    <source>
        <dbReference type="ARBA" id="ARBA00023136"/>
    </source>
</evidence>
<evidence type="ECO:0000313" key="17">
    <source>
        <dbReference type="EMBL" id="MBA1888793.1"/>
    </source>
</evidence>
<evidence type="ECO:0000256" key="6">
    <source>
        <dbReference type="ARBA" id="ARBA00022525"/>
    </source>
</evidence>
<dbReference type="Gene3D" id="2.40.10.120">
    <property type="match status" value="1"/>
</dbReference>
<keyword evidence="9" id="KW-0732">Signal</keyword>
<evidence type="ECO:0000256" key="13">
    <source>
        <dbReference type="ARBA" id="ARBA00023026"/>
    </source>
</evidence>
<name>A0A1M0CY56_ECOLX</name>
<protein>
    <submittedName>
        <fullName evidence="17">Autotransporter outer membrane beta-barrel domain-containing protein</fullName>
    </submittedName>
</protein>
<dbReference type="SUPFAM" id="SSF103515">
    <property type="entry name" value="Autotransporter"/>
    <property type="match status" value="1"/>
</dbReference>
<dbReference type="NCBIfam" id="TIGR01414">
    <property type="entry name" value="autotrans_barl"/>
    <property type="match status" value="1"/>
</dbReference>
<dbReference type="GO" id="GO:0006508">
    <property type="term" value="P:proteolysis"/>
    <property type="evidence" value="ECO:0007669"/>
    <property type="project" value="UniProtKB-KW"/>
</dbReference>
<keyword evidence="16" id="KW-0998">Cell outer membrane</keyword>
<dbReference type="InterPro" id="IPR005546">
    <property type="entry name" value="Autotransporte_beta"/>
</dbReference>
<dbReference type="PRINTS" id="PR00921">
    <property type="entry name" value="IGASERPTASE"/>
</dbReference>
<keyword evidence="12" id="KW-0720">Serine protease</keyword>
<dbReference type="SUPFAM" id="SSF51126">
    <property type="entry name" value="Pectin lyase-like"/>
    <property type="match status" value="2"/>
</dbReference>
<dbReference type="PROSITE" id="PS51208">
    <property type="entry name" value="AUTOTRANSPORTER"/>
    <property type="match status" value="1"/>
</dbReference>
<keyword evidence="5" id="KW-1134">Transmembrane beta strand</keyword>
<dbReference type="GO" id="GO:0005576">
    <property type="term" value="C:extracellular region"/>
    <property type="evidence" value="ECO:0007669"/>
    <property type="project" value="UniProtKB-SubCell"/>
</dbReference>
<evidence type="ECO:0000313" key="18">
    <source>
        <dbReference type="Proteomes" id="UP000523197"/>
    </source>
</evidence>
<evidence type="ECO:0000256" key="2">
    <source>
        <dbReference type="ARBA" id="ARBA00004418"/>
    </source>
</evidence>
<evidence type="ECO:0000256" key="3">
    <source>
        <dbReference type="ARBA" id="ARBA00004571"/>
    </source>
</evidence>
<keyword evidence="7" id="KW-0645">Protease</keyword>
<keyword evidence="13" id="KW-0843">Virulence</keyword>
<keyword evidence="6" id="KW-0964">Secreted</keyword>
<keyword evidence="8" id="KW-0812">Transmembrane</keyword>
<evidence type="ECO:0000256" key="5">
    <source>
        <dbReference type="ARBA" id="ARBA00022452"/>
    </source>
</evidence>
<dbReference type="Proteomes" id="UP000523197">
    <property type="component" value="Unassembled WGS sequence"/>
</dbReference>
<dbReference type="InterPro" id="IPR050909">
    <property type="entry name" value="Bact_Autotransporter_VF"/>
</dbReference>
<dbReference type="Gene3D" id="2.40.128.130">
    <property type="entry name" value="Autotransporter beta-domain"/>
    <property type="match status" value="1"/>
</dbReference>
<dbReference type="GO" id="GO:0004252">
    <property type="term" value="F:serine-type endopeptidase activity"/>
    <property type="evidence" value="ECO:0007669"/>
    <property type="project" value="InterPro"/>
</dbReference>
<comment type="caution">
    <text evidence="17">The sequence shown here is derived from an EMBL/GenBank/DDBJ whole genome shotgun (WGS) entry which is preliminary data.</text>
</comment>
<dbReference type="PANTHER" id="PTHR12338:SF9">
    <property type="entry name" value="IMMUNOGLOBULIN A1 PROTEASE AUTOTRANSPORTER"/>
    <property type="match status" value="1"/>
</dbReference>
<keyword evidence="10" id="KW-0574">Periplasm</keyword>
<dbReference type="AlphaFoldDB" id="A0A1M0CY56"/>
<dbReference type="GO" id="GO:0042597">
    <property type="term" value="C:periplasmic space"/>
    <property type="evidence" value="ECO:0007669"/>
    <property type="project" value="UniProtKB-SubCell"/>
</dbReference>
<dbReference type="GO" id="GO:0009279">
    <property type="term" value="C:cell outer membrane"/>
    <property type="evidence" value="ECO:0007669"/>
    <property type="project" value="UniProtKB-SubCell"/>
</dbReference>
<organism evidence="17 18">
    <name type="scientific">Escherichia coli</name>
    <dbReference type="NCBI Taxonomy" id="562"/>
    <lineage>
        <taxon>Bacteria</taxon>
        <taxon>Pseudomonadati</taxon>
        <taxon>Pseudomonadota</taxon>
        <taxon>Gammaproteobacteria</taxon>
        <taxon>Enterobacterales</taxon>
        <taxon>Enterobacteriaceae</taxon>
        <taxon>Escherichia</taxon>
    </lineage>
</organism>
<dbReference type="Gene3D" id="2.160.20.20">
    <property type="match status" value="1"/>
</dbReference>
<gene>
    <name evidence="17" type="ORF">HLX92_21775</name>
</gene>
<dbReference type="InterPro" id="IPR011050">
    <property type="entry name" value="Pectin_lyase_fold/virulence"/>
</dbReference>
<dbReference type="EMBL" id="JABFNF010000026">
    <property type="protein sequence ID" value="MBA1888793.1"/>
    <property type="molecule type" value="Genomic_DNA"/>
</dbReference>
<evidence type="ECO:0000256" key="12">
    <source>
        <dbReference type="ARBA" id="ARBA00022825"/>
    </source>
</evidence>
<dbReference type="SMART" id="SM00869">
    <property type="entry name" value="Autotransporter"/>
    <property type="match status" value="1"/>
</dbReference>
<dbReference type="Pfam" id="PF24078">
    <property type="entry name" value="Beta-sol_PIC_HAP1_IgA0_2nd"/>
    <property type="match status" value="1"/>
</dbReference>
<dbReference type="InterPro" id="IPR012332">
    <property type="entry name" value="Autotransporter_pectin_lyase_C"/>
</dbReference>
<reference evidence="17 18" key="1">
    <citation type="submission" date="2020-05" db="EMBL/GenBank/DDBJ databases">
        <title>Epidemiological investigations into extended-spectrum beta-lactam resistant Escherichia coli ST457 carried by Australian Silver gulls identified clonal lineages that cause ExPEC disease.</title>
        <authorList>
            <person name="Nesporova K."/>
            <person name="Wyrsch E.R."/>
            <person name="Valcek A."/>
            <person name="Bitar I."/>
            <person name="Chaw K."/>
            <person name="Harris P."/>
            <person name="Hrabak J."/>
            <person name="Djordjevic S.P."/>
            <person name="Dolejska M."/>
        </authorList>
    </citation>
    <scope>NUCLEOTIDE SEQUENCE [LARGE SCALE GENOMIC DNA]</scope>
    <source>
        <strain evidence="17 18">CE1966</strain>
    </source>
</reference>
<keyword evidence="11" id="KW-0378">Hydrolase</keyword>
<evidence type="ECO:0000256" key="8">
    <source>
        <dbReference type="ARBA" id="ARBA00022692"/>
    </source>
</evidence>
<dbReference type="InterPro" id="IPR030396">
    <property type="entry name" value="Peptidase_S6_dom"/>
</dbReference>
<dbReference type="Pfam" id="PF02395">
    <property type="entry name" value="Peptidase_S6"/>
    <property type="match status" value="1"/>
</dbReference>
<dbReference type="GO" id="GO:0009986">
    <property type="term" value="C:cell surface"/>
    <property type="evidence" value="ECO:0007669"/>
    <property type="project" value="UniProtKB-SubCell"/>
</dbReference>
<dbReference type="RefSeq" id="WP_061092950.1">
    <property type="nucleotide sequence ID" value="NZ_AP017617.1"/>
</dbReference>
<keyword evidence="14" id="KW-0472">Membrane</keyword>
<dbReference type="InterPro" id="IPR057393">
    <property type="entry name" value="PIC_HAP1_IgA0_b-sol2"/>
</dbReference>
<evidence type="ECO:0000256" key="4">
    <source>
        <dbReference type="ARBA" id="ARBA00004613"/>
    </source>
</evidence>
<dbReference type="Pfam" id="PF03797">
    <property type="entry name" value="Autotransporter"/>
    <property type="match status" value="1"/>
</dbReference>
<evidence type="ECO:0000256" key="16">
    <source>
        <dbReference type="ARBA" id="ARBA00023237"/>
    </source>
</evidence>
<comment type="subcellular location">
    <subcellularLocation>
        <location evidence="3">Cell outer membrane</location>
        <topology evidence="3">Multi-pass membrane protein</topology>
    </subcellularLocation>
    <subcellularLocation>
        <location evidence="1">Cell surface</location>
    </subcellularLocation>
    <subcellularLocation>
        <location evidence="2">Periplasm</location>
    </subcellularLocation>
    <subcellularLocation>
        <location evidence="4">Secreted</location>
    </subcellularLocation>
</comment>
<evidence type="ECO:0000256" key="7">
    <source>
        <dbReference type="ARBA" id="ARBA00022670"/>
    </source>
</evidence>
<evidence type="ECO:0000256" key="1">
    <source>
        <dbReference type="ARBA" id="ARBA00004241"/>
    </source>
</evidence>
<evidence type="ECO:0000256" key="9">
    <source>
        <dbReference type="ARBA" id="ARBA00022729"/>
    </source>
</evidence>
<dbReference type="InterPro" id="IPR036709">
    <property type="entry name" value="Autotransporte_beta_dom_sf"/>
</dbReference>
<evidence type="ECO:0000256" key="11">
    <source>
        <dbReference type="ARBA" id="ARBA00022801"/>
    </source>
</evidence>
<dbReference type="InterPro" id="IPR006315">
    <property type="entry name" value="OM_autotransptr_brl_dom"/>
</dbReference>
<sequence length="1269" mass="136602">MNFVYTLKLNKKRELVVVSELSGGVKKSARNKLLKSVVVLMTTLATQLYSPLIQASIVGMDIPYQTYRDFAENKGAFSVGALDIPLYKKDGTLYSTLNKAPMIDFSAVDSGQTVATLISLQYIVSVKHNTGYKNVRFGYRDDSSYILVDRNNSSVDFHTPRLNKIVTEVVPADITDAGTANGTYQNQDRFPIFYRVGTGTQYVKDRNGKLTQLAGGYAYRTGGTVGKPTSSNKRIVSNPGNTYSAANGPMPSYGIPGDSGSPLFAWDTQRNKWVLVAVLNSYAGNAGKTNWFTVIPVNEVSANIEADTDAPVTPTSTTENINWTYDISTGTGKLTQGTDAWEMHGRDTGSSAVSFNHGKDLSFENTGTVVLKDIVNQGAGTLTFNGDYIVKPDADQTWVGGGIIVNGDHTVNWQVNGVKGDSMHKLGTGTLNISGTGINPGTLSVGDGTVVLAQKPDSNGQVQAFESASIVSGRPTLVLSDSQQMNPDNIKWGYRGGKLDINGNDLTFHALNAADEGAILTNSGSLATTSLDFNSTDTTKPVTTMFHGFFTGNVNVKNNATSNVNNTFVVDGGINTPAGSMTQQGGRLFFQGHPVIHAVSTQSVANKLKALGDDSVLTQPVSFTQSDWQTRQFNLKSLDLNNAAFYLARNAGLITTINANNSTVTLGSEDLYIDTNDGNGVKTTPVEGQSVATASEDQSHFTGNVNLTNGSALRVNENFSGGIISSNSSVTISSTNANLTESSMFTHSVIKLSDNAQLTSTAGLQSDGTIEFGNGAKLSLLGESSSTFTPFSATAWNLKGTGSTLNIGSGTNVNGDINAWSDTNINFGNSGKQSTSSGILYTGDIYAPEANVSIDNTSWTLNKTSLLGNLTLKNSQLIMSTDGKTSSGIKVVDTFSGENNILYVKPTRSLSEMSVSNIPLITAKNVTNNTRVFKTVTQQTGFHSMTPKIEVVNVDGTTQWRLKGFDVQSDSTALKEGQRLMNTNIKNFLTEVNNLNRRMGDLRDTKGETGAWARLMNSSGSGYGGFSDRHVHLQVGADRKHHFEGGDLFTGVMMTVTDSKASAESYQGKTRSVGGGLYASTLFDSGVYVDVIGKYVHHSNDYLLQTMGLKADDTAHSWYLGAETGWRYQWKPDVFIEPQAELVYGTLSGNTFNWQYNGMDVSMERKKAKPLIGRTGVEFGKTLDGRDWQVTAKAGLSYQFDLRNTGATTYRDFAGESTVYNGKDGRMLANIGIDTRIKDNTRIGLTVEKSAFGKYNVDNAINANIRYTF</sequence>
<evidence type="ECO:0000256" key="10">
    <source>
        <dbReference type="ARBA" id="ARBA00022764"/>
    </source>
</evidence>
<dbReference type="InterPro" id="IPR000710">
    <property type="entry name" value="Peptidase_S6"/>
</dbReference>
<proteinExistence type="predicted"/>
<evidence type="ECO:0000256" key="15">
    <source>
        <dbReference type="ARBA" id="ARBA00023145"/>
    </source>
</evidence>
<accession>A0A1M0CY56</accession>
<keyword evidence="15" id="KW-0865">Zymogen</keyword>
<dbReference type="PROSITE" id="PS51691">
    <property type="entry name" value="PEPTIDASE_S6"/>
    <property type="match status" value="1"/>
</dbReference>